<feature type="domain" description="RGS" evidence="1">
    <location>
        <begin position="51"/>
        <end position="166"/>
    </location>
</feature>
<dbReference type="InterPro" id="IPR052246">
    <property type="entry name" value="Cell_Polariz_PKAAnc"/>
</dbReference>
<evidence type="ECO:0000259" key="1">
    <source>
        <dbReference type="PROSITE" id="PS50132"/>
    </source>
</evidence>
<proteinExistence type="predicted"/>
<dbReference type="Pfam" id="PF00615">
    <property type="entry name" value="RGS"/>
    <property type="match status" value="2"/>
</dbReference>
<reference evidence="3" key="1">
    <citation type="submission" date="2017-02" db="UniProtKB">
        <authorList>
            <consortium name="WormBaseParasite"/>
        </authorList>
    </citation>
    <scope>IDENTIFICATION</scope>
</reference>
<dbReference type="PROSITE" id="PS50132">
    <property type="entry name" value="RGS"/>
    <property type="match status" value="2"/>
</dbReference>
<dbReference type="InterPro" id="IPR016137">
    <property type="entry name" value="RGS"/>
</dbReference>
<name>A0A0N5BV30_STREA</name>
<organism evidence="2 3">
    <name type="scientific">Strongyloides papillosus</name>
    <name type="common">Intestinal threadworm</name>
    <dbReference type="NCBI Taxonomy" id="174720"/>
    <lineage>
        <taxon>Eukaryota</taxon>
        <taxon>Metazoa</taxon>
        <taxon>Ecdysozoa</taxon>
        <taxon>Nematoda</taxon>
        <taxon>Chromadorea</taxon>
        <taxon>Rhabditida</taxon>
        <taxon>Tylenchina</taxon>
        <taxon>Panagrolaimomorpha</taxon>
        <taxon>Strongyloidoidea</taxon>
        <taxon>Strongyloididae</taxon>
        <taxon>Strongyloides</taxon>
    </lineage>
</organism>
<dbReference type="SUPFAM" id="SSF48097">
    <property type="entry name" value="Regulator of G-protein signaling, RGS"/>
    <property type="match status" value="2"/>
</dbReference>
<dbReference type="InterPro" id="IPR036305">
    <property type="entry name" value="RGS_sf"/>
</dbReference>
<protein>
    <submittedName>
        <fullName evidence="3">RGS domain-containing protein</fullName>
    </submittedName>
</protein>
<dbReference type="STRING" id="174720.A0A0N5BV30"/>
<keyword evidence="2" id="KW-1185">Reference proteome</keyword>
<dbReference type="Proteomes" id="UP000046392">
    <property type="component" value="Unplaced"/>
</dbReference>
<dbReference type="Gene3D" id="1.10.167.10">
    <property type="entry name" value="Regulator of G-protein Signalling 4, domain 2"/>
    <property type="match status" value="2"/>
</dbReference>
<dbReference type="AlphaFoldDB" id="A0A0N5BV30"/>
<dbReference type="SMART" id="SM00315">
    <property type="entry name" value="RGS"/>
    <property type="match status" value="2"/>
</dbReference>
<dbReference type="PANTHER" id="PTHR13155:SF1">
    <property type="entry name" value="A-KINASE ANCHOR PROTEIN 10, MITOCHONDRIAL"/>
    <property type="match status" value="1"/>
</dbReference>
<dbReference type="GO" id="GO:0005739">
    <property type="term" value="C:mitochondrion"/>
    <property type="evidence" value="ECO:0007669"/>
    <property type="project" value="TreeGrafter"/>
</dbReference>
<dbReference type="GO" id="GO:0005886">
    <property type="term" value="C:plasma membrane"/>
    <property type="evidence" value="ECO:0007669"/>
    <property type="project" value="TreeGrafter"/>
</dbReference>
<evidence type="ECO:0000313" key="2">
    <source>
        <dbReference type="Proteomes" id="UP000046392"/>
    </source>
</evidence>
<feature type="domain" description="RGS" evidence="1">
    <location>
        <begin position="176"/>
        <end position="300"/>
    </location>
</feature>
<dbReference type="InterPro" id="IPR044926">
    <property type="entry name" value="RGS_subdomain_2"/>
</dbReference>
<evidence type="ECO:0000313" key="3">
    <source>
        <dbReference type="WBParaSite" id="SPAL_0000969600.1"/>
    </source>
</evidence>
<dbReference type="PANTHER" id="PTHR13155">
    <property type="entry name" value="A-KINASE ANCHOR PROTEINS"/>
    <property type="match status" value="1"/>
</dbReference>
<dbReference type="GO" id="GO:0008104">
    <property type="term" value="P:intracellular protein localization"/>
    <property type="evidence" value="ECO:0007669"/>
    <property type="project" value="TreeGrafter"/>
</dbReference>
<sequence length="435" mass="50154">MMNKLSIIRKHFIKNNDDNNDILNVEKENPKNLLPFLNENFADEINIAVGSLENILNNPHAMSYLIQYMENINHLNYMKFLIHTKSFSEVSPPSYNEAVFIFEMYFTPKSILSLFDESIVEKIKNSINSKTITNFLYNDAVLRVKEIISKRYLESFLSSIYYKSYLVECLNDSLLSLADVFNIDQLLCSFIEFLDTENDRKYLEFIIAVNSFLEDYNTSVDDKNLMEDAMIIYEKYISMQAFEALDFGDSVRVQVEQQICSLHGKPSKDCFKIPYDLAKKLLQIKSIPQYMESLFFIKLKKELKYTIDMMNDVANHSMIKNENIDRKSIPHDDDNISISNSTISGVADNSWPLTSKKEKIKEHSLGKVDNYGRYSPLYDSTILNSQSTHAPNKIKQKIENLLSLSAKKESQVADQVAQLIINDIQNMINNGGPEA</sequence>
<accession>A0A0N5BV30</accession>
<dbReference type="WBParaSite" id="SPAL_0000969600.1">
    <property type="protein sequence ID" value="SPAL_0000969600.1"/>
    <property type="gene ID" value="SPAL_0000969600"/>
</dbReference>